<dbReference type="EMBL" id="LOPW02000016">
    <property type="protein sequence ID" value="POG55155.1"/>
    <property type="molecule type" value="Genomic_DNA"/>
</dbReference>
<proteinExistence type="predicted"/>
<dbReference type="InterPro" id="IPR025202">
    <property type="entry name" value="PLD-like_dom"/>
</dbReference>
<dbReference type="RefSeq" id="WP_058567059.1">
    <property type="nucleotide sequence ID" value="NZ_LOPW02000016.1"/>
</dbReference>
<protein>
    <recommendedName>
        <fullName evidence="1">Phospholipase D-like domain-containing protein</fullName>
    </recommendedName>
</protein>
<name>A0A2P4NPS6_9EURY</name>
<feature type="domain" description="Phospholipase D-like" evidence="1">
    <location>
        <begin position="489"/>
        <end position="629"/>
    </location>
</feature>
<dbReference type="Proteomes" id="UP000053621">
    <property type="component" value="Unassembled WGS sequence"/>
</dbReference>
<evidence type="ECO:0000259" key="1">
    <source>
        <dbReference type="Pfam" id="PF13091"/>
    </source>
</evidence>
<dbReference type="OrthoDB" id="338530at2157"/>
<comment type="caution">
    <text evidence="2">The sequence shown here is derived from an EMBL/GenBank/DDBJ whole genome shotgun (WGS) entry which is preliminary data.</text>
</comment>
<dbReference type="Gene3D" id="3.30.870.10">
    <property type="entry name" value="Endonuclease Chain A"/>
    <property type="match status" value="1"/>
</dbReference>
<evidence type="ECO:0000313" key="3">
    <source>
        <dbReference type="Proteomes" id="UP000053621"/>
    </source>
</evidence>
<reference evidence="2" key="1">
    <citation type="submission" date="2017-08" db="EMBL/GenBank/DDBJ databases">
        <title>Haloferax marisrubri sp. nov., isolated from the Discovery deep brine-seawater interface in the Red Sea.</title>
        <authorList>
            <person name="Zhang G."/>
            <person name="Stingl U."/>
        </authorList>
    </citation>
    <scope>NUCLEOTIDE SEQUENCE [LARGE SCALE GENOMIC DNA]</scope>
    <source>
        <strain evidence="2">SB3</strain>
    </source>
</reference>
<organism evidence="2 3">
    <name type="scientific">Haloferax marisrubri</name>
    <dbReference type="NCBI Taxonomy" id="1544719"/>
    <lineage>
        <taxon>Archaea</taxon>
        <taxon>Methanobacteriati</taxon>
        <taxon>Methanobacteriota</taxon>
        <taxon>Stenosarchaea group</taxon>
        <taxon>Halobacteria</taxon>
        <taxon>Halobacteriales</taxon>
        <taxon>Haloferacaceae</taxon>
        <taxon>Haloferax</taxon>
    </lineage>
</organism>
<evidence type="ECO:0000313" key="2">
    <source>
        <dbReference type="EMBL" id="POG55155.1"/>
    </source>
</evidence>
<sequence>MPEDIPSVSTELRTQSPERLWGLSPESIYSALAAEATGDSVHKRLEPHIRAETLRTNDERELDQVVEMHQWLLDELGLVNGEEVTLLGMVVLTSEEPQPLIRAVAVSRLQSAEMVLRSCVDVDENIPRRELDSLIADEWHEFVLAPLLGSLGFMTIFPDSVDLEIERIDSSLTAQQSTSSGKTIAEAYRRVLPYIVDVTDESSLDDLVSGLTGTKLNEKESTVGVAARLASLPSVAVEEDQITEVVSEQRREYEGEFDTIRSLLTPSTENEVARVETEQPIEIDDIPESDALDADTRDTLLNIVATVAAHPDLRTLDVTFVTKRGVTPYILYQTLSSIPGVECEVGDGVIEFESVPEEVEGDDFREEYTTHLIERCSTLKSRIDELSNVSVSIPPEPVSAKSVVTRDYESLRDGDVEPAYFTYTLIDPGALGEKKMNDYVGKSRGLGQERARLRRWHESRPSGLRSYTEMTDRLFSLGLEREIEDKVLRIMTPFDDDTFNEYVAQIRRLLNHGFEFRLLTRHTKESWEWERLQRNLLSEIKEHRDQVTVRTYSRFKEHQRVTSDMDLRKIGELGIHGKLQTIGAPEEGAALLGSANFMENSYDWNPECGVYTERTQFVEAAIEFFDIVWDISAADEISTERLQEIPDRKLVPTYYTQG</sequence>
<dbReference type="Pfam" id="PF13091">
    <property type="entry name" value="PLDc_2"/>
    <property type="match status" value="1"/>
</dbReference>
<accession>A0A2P4NPS6</accession>
<dbReference type="AlphaFoldDB" id="A0A2P4NPS6"/>
<dbReference type="SUPFAM" id="SSF56024">
    <property type="entry name" value="Phospholipase D/nuclease"/>
    <property type="match status" value="1"/>
</dbReference>
<keyword evidence="3" id="KW-1185">Reference proteome</keyword>
<gene>
    <name evidence="2" type="ORF">AUR65_011520</name>
</gene>